<evidence type="ECO:0000256" key="10">
    <source>
        <dbReference type="RuleBase" id="RU000577"/>
    </source>
</evidence>
<dbReference type="InterPro" id="IPR013317">
    <property type="entry name" value="DnaA_dom"/>
</dbReference>
<dbReference type="SMART" id="SM00760">
    <property type="entry name" value="Bac_DnaA_C"/>
    <property type="match status" value="1"/>
</dbReference>
<dbReference type="SMR" id="A0A015TQE0"/>
<dbReference type="GO" id="GO:0005737">
    <property type="term" value="C:cytoplasm"/>
    <property type="evidence" value="ECO:0007669"/>
    <property type="project" value="UniProtKB-SubCell"/>
</dbReference>
<comment type="similarity">
    <text evidence="1 8 11">Belongs to the DnaA family.</text>
</comment>
<dbReference type="CDD" id="cd06571">
    <property type="entry name" value="Bac_DnaA_C"/>
    <property type="match status" value="1"/>
</dbReference>
<evidence type="ECO:0000256" key="1">
    <source>
        <dbReference type="ARBA" id="ARBA00006583"/>
    </source>
</evidence>
<dbReference type="SUPFAM" id="SSF52540">
    <property type="entry name" value="P-loop containing nucleoside triphosphate hydrolases"/>
    <property type="match status" value="1"/>
</dbReference>
<feature type="binding site" evidence="8">
    <location>
        <position position="179"/>
    </location>
    <ligand>
        <name>ATP</name>
        <dbReference type="ChEBI" id="CHEBI:30616"/>
    </ligand>
</feature>
<keyword evidence="4 8" id="KW-0547">Nucleotide-binding</keyword>
<dbReference type="InterPro" id="IPR018312">
    <property type="entry name" value="Chromosome_initiator_DnaA_CS"/>
</dbReference>
<dbReference type="AlphaFoldDB" id="A0A015TQE0"/>
<sequence>MSESSHVGLWNRCLEIIRDNVPESTYKTWFVPIVPLKYEDKTLIVQVPSQFFYEFLEDKFVDLLRKTLYKVIGDGTKLMYNVLVDKSSGATVNQESTTRSTAIPQSGLPRVDERKAPGLLRAPAVQDLDPHLNPNYNFETFIEGYSNKLSRSVAEAVAENPAKTVFNPLFLHGASGVGKTHLANAIGTRIKELYPDKRVLYVSAHLFQVQYTDSVRNNTTNDFINFYQTIDVLIIDDIQEFAGVTKTQNTFFHIFNHLHQNGKQLILTSDRAPVLLQGMEERLLTRFKWGMVAELEKPTVELRKNILRNKIHRDGLQFPSEVIDYIAENVNESVRDLEGIVISIMAHSTIYNKEIDLDLAQRIVRKVVRCETKAVTIDDIINVVCKHFDLESSAIHTKSRKREVVQARQVAMYLAKTHTDFSTSKIGKFIGNKDHATVLHACKTVKGQCEVDKGFRSDLENIETLLKKRNVSNGER</sequence>
<dbReference type="Pfam" id="PF08299">
    <property type="entry name" value="Bac_DnaA_C"/>
    <property type="match status" value="1"/>
</dbReference>
<evidence type="ECO:0000256" key="9">
    <source>
        <dbReference type="NCBIfam" id="TIGR00362"/>
    </source>
</evidence>
<dbReference type="PRINTS" id="PR00051">
    <property type="entry name" value="DNAA"/>
</dbReference>
<feature type="region of interest" description="Domain I, interacts with DnaA modulators" evidence="8">
    <location>
        <begin position="1"/>
        <end position="97"/>
    </location>
</feature>
<proteinExistence type="inferred from homology"/>
<dbReference type="Pfam" id="PF11638">
    <property type="entry name" value="DnaA_N"/>
    <property type="match status" value="1"/>
</dbReference>
<dbReference type="PANTHER" id="PTHR30050:SF2">
    <property type="entry name" value="CHROMOSOMAL REPLICATION INITIATOR PROTEIN DNAA"/>
    <property type="match status" value="1"/>
</dbReference>
<evidence type="ECO:0000256" key="2">
    <source>
        <dbReference type="ARBA" id="ARBA00022490"/>
    </source>
</evidence>
<feature type="binding site" evidence="8">
    <location>
        <position position="180"/>
    </location>
    <ligand>
        <name>ATP</name>
        <dbReference type="ChEBI" id="CHEBI:30616"/>
    </ligand>
</feature>
<dbReference type="GO" id="GO:0005524">
    <property type="term" value="F:ATP binding"/>
    <property type="evidence" value="ECO:0007669"/>
    <property type="project" value="UniProtKB-UniRule"/>
</dbReference>
<keyword evidence="5 8" id="KW-0067">ATP-binding</keyword>
<dbReference type="GO" id="GO:0006275">
    <property type="term" value="P:regulation of DNA replication"/>
    <property type="evidence" value="ECO:0007669"/>
    <property type="project" value="UniProtKB-UniRule"/>
</dbReference>
<dbReference type="InterPro" id="IPR024633">
    <property type="entry name" value="DnaA_N_dom"/>
</dbReference>
<evidence type="ECO:0000256" key="8">
    <source>
        <dbReference type="HAMAP-Rule" id="MF_00377"/>
    </source>
</evidence>
<keyword evidence="7 8" id="KW-0238">DNA-binding</keyword>
<evidence type="ECO:0000256" key="3">
    <source>
        <dbReference type="ARBA" id="ARBA00022705"/>
    </source>
</evidence>
<organism evidence="14 15">
    <name type="scientific">Bacteroides fragilis str. 3988T(B)14</name>
    <dbReference type="NCBI Taxonomy" id="1339315"/>
    <lineage>
        <taxon>Bacteria</taxon>
        <taxon>Pseudomonadati</taxon>
        <taxon>Bacteroidota</taxon>
        <taxon>Bacteroidia</taxon>
        <taxon>Bacteroidales</taxon>
        <taxon>Bacteroidaceae</taxon>
        <taxon>Bacteroides</taxon>
    </lineage>
</organism>
<comment type="function">
    <text evidence="8 10">Plays an essential role in the initiation and regulation of chromosomal replication. ATP-DnaA binds to the origin of replication (oriC) to initiate formation of the DNA replication initiation complex once per cell cycle. Binds the DnaA box (a 9 base pair repeat at the origin) and separates the double-stranded (ds)DNA. Forms a right-handed helical filament on oriC DNA; dsDNA binds to the exterior of the filament while single-stranded (ss)DNA is stabiized in the filament's interior. The ATP-DnaA-oriC complex binds and stabilizes one strand of the AT-rich DNA unwinding element (DUE), permitting loading of DNA polymerase. After initiation quickly degrades to an ADP-DnaA complex that is not apt for DNA replication. Binds acidic phospholipids.</text>
</comment>
<dbReference type="PATRIC" id="fig|1339315.3.peg.3927"/>
<dbReference type="SUPFAM" id="SSF48295">
    <property type="entry name" value="TrpR-like"/>
    <property type="match status" value="1"/>
</dbReference>
<dbReference type="InterPro" id="IPR001957">
    <property type="entry name" value="Chromosome_initiator_DnaA"/>
</dbReference>
<dbReference type="Gene3D" id="1.10.1750.10">
    <property type="match status" value="1"/>
</dbReference>
<dbReference type="RefSeq" id="WP_005798188.1">
    <property type="nucleotide sequence ID" value="NZ_JGCY01000383.1"/>
</dbReference>
<dbReference type="CDD" id="cd00009">
    <property type="entry name" value="AAA"/>
    <property type="match status" value="1"/>
</dbReference>
<evidence type="ECO:0000313" key="14">
    <source>
        <dbReference type="EMBL" id="EXY72916.1"/>
    </source>
</evidence>
<comment type="subunit">
    <text evidence="8">Oligomerizes as a right-handed, spiral filament on DNA at oriC.</text>
</comment>
<evidence type="ECO:0000256" key="11">
    <source>
        <dbReference type="RuleBase" id="RU004227"/>
    </source>
</evidence>
<dbReference type="Proteomes" id="UP000020529">
    <property type="component" value="Unassembled WGS sequence"/>
</dbReference>
<feature type="domain" description="Chromosomal replication initiator DnaA C-terminal" evidence="13">
    <location>
        <begin position="376"/>
        <end position="445"/>
    </location>
</feature>
<dbReference type="InterPro" id="IPR003593">
    <property type="entry name" value="AAA+_ATPase"/>
</dbReference>
<dbReference type="EMBL" id="JGCY01000383">
    <property type="protein sequence ID" value="EXY72916.1"/>
    <property type="molecule type" value="Genomic_DNA"/>
</dbReference>
<reference evidence="14 15" key="1">
    <citation type="submission" date="2014-02" db="EMBL/GenBank/DDBJ databases">
        <authorList>
            <person name="Sears C."/>
            <person name="Carroll K."/>
            <person name="Sack B.R."/>
            <person name="Qadri F."/>
            <person name="Myers L.L."/>
            <person name="Chung G.-T."/>
            <person name="Escheverria P."/>
            <person name="Fraser C.M."/>
            <person name="Sadzewicz L."/>
            <person name="Shefchek K.A."/>
            <person name="Tallon L."/>
            <person name="Das S.P."/>
            <person name="Daugherty S."/>
            <person name="Mongodin E.F."/>
        </authorList>
    </citation>
    <scope>NUCLEOTIDE SEQUENCE [LARGE SCALE GENOMIC DNA]</scope>
    <source>
        <strain evidence="15">3988T(B)14</strain>
    </source>
</reference>
<dbReference type="NCBIfam" id="TIGR00362">
    <property type="entry name" value="DnaA"/>
    <property type="match status" value="1"/>
</dbReference>
<dbReference type="PROSITE" id="PS01008">
    <property type="entry name" value="DNAA"/>
    <property type="match status" value="1"/>
</dbReference>
<evidence type="ECO:0000259" key="12">
    <source>
        <dbReference type="SMART" id="SM00382"/>
    </source>
</evidence>
<feature type="domain" description="AAA+ ATPase" evidence="12">
    <location>
        <begin position="165"/>
        <end position="295"/>
    </location>
</feature>
<feature type="region of interest" description="Domain IV, binds dsDNA" evidence="8">
    <location>
        <begin position="349"/>
        <end position="476"/>
    </location>
</feature>
<dbReference type="GO" id="GO:0008289">
    <property type="term" value="F:lipid binding"/>
    <property type="evidence" value="ECO:0007669"/>
    <property type="project" value="UniProtKB-KW"/>
</dbReference>
<accession>A0A015TQE0</accession>
<comment type="domain">
    <text evidence="8">Domain I is involved in oligomerization and binding regulators, domain II is flexibile and of varying length in different bacteria, domain III forms the AAA+ region, while domain IV binds dsDNA.</text>
</comment>
<evidence type="ECO:0000256" key="7">
    <source>
        <dbReference type="ARBA" id="ARBA00023125"/>
    </source>
</evidence>
<feature type="binding site" evidence="8">
    <location>
        <position position="178"/>
    </location>
    <ligand>
        <name>ATP</name>
        <dbReference type="ChEBI" id="CHEBI:30616"/>
    </ligand>
</feature>
<comment type="subcellular location">
    <subcellularLocation>
        <location evidence="8">Cytoplasm</location>
    </subcellularLocation>
</comment>
<evidence type="ECO:0000259" key="13">
    <source>
        <dbReference type="SMART" id="SM00760"/>
    </source>
</evidence>
<dbReference type="Gene3D" id="3.40.50.300">
    <property type="entry name" value="P-loop containing nucleotide triphosphate hydrolases"/>
    <property type="match status" value="1"/>
</dbReference>
<dbReference type="SMART" id="SM00382">
    <property type="entry name" value="AAA"/>
    <property type="match status" value="1"/>
</dbReference>
<dbReference type="GeneID" id="60365684"/>
<dbReference type="PANTHER" id="PTHR30050">
    <property type="entry name" value="CHROMOSOMAL REPLICATION INITIATOR PROTEIN DNAA"/>
    <property type="match status" value="1"/>
</dbReference>
<name>A0A015TQE0_BACFG</name>
<dbReference type="Pfam" id="PF00308">
    <property type="entry name" value="Bac_DnaA"/>
    <property type="match status" value="1"/>
</dbReference>
<dbReference type="InterPro" id="IPR038454">
    <property type="entry name" value="DnaA_N_sf"/>
</dbReference>
<dbReference type="HAMAP" id="MF_00377">
    <property type="entry name" value="DnaA_bact"/>
    <property type="match status" value="1"/>
</dbReference>
<dbReference type="GO" id="GO:0003688">
    <property type="term" value="F:DNA replication origin binding"/>
    <property type="evidence" value="ECO:0007669"/>
    <property type="project" value="UniProtKB-UniRule"/>
</dbReference>
<feature type="binding site" evidence="8">
    <location>
        <position position="176"/>
    </location>
    <ligand>
        <name>ATP</name>
        <dbReference type="ChEBI" id="CHEBI:30616"/>
    </ligand>
</feature>
<dbReference type="InterPro" id="IPR013159">
    <property type="entry name" value="DnaA_C"/>
</dbReference>
<dbReference type="GO" id="GO:0005886">
    <property type="term" value="C:plasma membrane"/>
    <property type="evidence" value="ECO:0007669"/>
    <property type="project" value="TreeGrafter"/>
</dbReference>
<evidence type="ECO:0000256" key="6">
    <source>
        <dbReference type="ARBA" id="ARBA00023121"/>
    </source>
</evidence>
<evidence type="ECO:0000313" key="15">
    <source>
        <dbReference type="Proteomes" id="UP000020529"/>
    </source>
</evidence>
<dbReference type="Gene3D" id="1.10.8.60">
    <property type="match status" value="1"/>
</dbReference>
<keyword evidence="6 8" id="KW-0446">Lipid-binding</keyword>
<dbReference type="GO" id="GO:0006270">
    <property type="term" value="P:DNA replication initiation"/>
    <property type="evidence" value="ECO:0007669"/>
    <property type="project" value="UniProtKB-UniRule"/>
</dbReference>
<evidence type="ECO:0000256" key="5">
    <source>
        <dbReference type="ARBA" id="ARBA00022840"/>
    </source>
</evidence>
<protein>
    <recommendedName>
        <fullName evidence="8 9">Chromosomal replication initiator protein DnaA</fullName>
    </recommendedName>
</protein>
<evidence type="ECO:0000256" key="4">
    <source>
        <dbReference type="ARBA" id="ARBA00022741"/>
    </source>
</evidence>
<comment type="caution">
    <text evidence="8">Lacks conserved residue(s) required for the propagation of feature annotation.</text>
</comment>
<dbReference type="InterPro" id="IPR010921">
    <property type="entry name" value="Trp_repressor/repl_initiator"/>
</dbReference>
<keyword evidence="3 8" id="KW-0235">DNA replication</keyword>
<keyword evidence="2 8" id="KW-0963">Cytoplasm</keyword>
<dbReference type="FunFam" id="3.40.50.300:FF:000668">
    <property type="entry name" value="Chromosomal replication initiator protein DnaA"/>
    <property type="match status" value="1"/>
</dbReference>
<dbReference type="InterPro" id="IPR027417">
    <property type="entry name" value="P-loop_NTPase"/>
</dbReference>
<comment type="caution">
    <text evidence="14">The sequence shown here is derived from an EMBL/GenBank/DDBJ whole genome shotgun (WGS) entry which is preliminary data.</text>
</comment>
<dbReference type="Gene3D" id="3.30.300.180">
    <property type="match status" value="1"/>
</dbReference>
<dbReference type="InterPro" id="IPR020591">
    <property type="entry name" value="Chromosome_initiator_DnaA-like"/>
</dbReference>
<gene>
    <name evidence="8 14" type="primary">dnaA</name>
    <name evidence="14" type="ORF">M124_3263</name>
</gene>